<reference evidence="3" key="1">
    <citation type="submission" date="2022-11" db="UniProtKB">
        <authorList>
            <consortium name="WormBaseParasite"/>
        </authorList>
    </citation>
    <scope>IDENTIFICATION</scope>
</reference>
<accession>A0A914P0K9</accession>
<keyword evidence="2" id="KW-1185">Reference proteome</keyword>
<evidence type="ECO:0000256" key="1">
    <source>
        <dbReference type="SAM" id="MobiDB-lite"/>
    </source>
</evidence>
<evidence type="ECO:0000313" key="3">
    <source>
        <dbReference type="WBParaSite" id="PDA_v2.g11290.t1"/>
    </source>
</evidence>
<feature type="region of interest" description="Disordered" evidence="1">
    <location>
        <begin position="238"/>
        <end position="271"/>
    </location>
</feature>
<evidence type="ECO:0000313" key="2">
    <source>
        <dbReference type="Proteomes" id="UP000887578"/>
    </source>
</evidence>
<proteinExistence type="predicted"/>
<feature type="compositionally biased region" description="Basic and acidic residues" evidence="1">
    <location>
        <begin position="243"/>
        <end position="267"/>
    </location>
</feature>
<organism evidence="2 3">
    <name type="scientific">Panagrolaimus davidi</name>
    <dbReference type="NCBI Taxonomy" id="227884"/>
    <lineage>
        <taxon>Eukaryota</taxon>
        <taxon>Metazoa</taxon>
        <taxon>Ecdysozoa</taxon>
        <taxon>Nematoda</taxon>
        <taxon>Chromadorea</taxon>
        <taxon>Rhabditida</taxon>
        <taxon>Tylenchina</taxon>
        <taxon>Panagrolaimomorpha</taxon>
        <taxon>Panagrolaimoidea</taxon>
        <taxon>Panagrolaimidae</taxon>
        <taxon>Panagrolaimus</taxon>
    </lineage>
</organism>
<dbReference type="Proteomes" id="UP000887578">
    <property type="component" value="Unplaced"/>
</dbReference>
<dbReference type="WBParaSite" id="PDA_v2.g11290.t1">
    <property type="protein sequence ID" value="PDA_v2.g11290.t1"/>
    <property type="gene ID" value="PDA_v2.g11290"/>
</dbReference>
<name>A0A914P0K9_9BILA</name>
<sequence length="356" mass="39679">MEGPPRRDDIADKRIAHLFDKSHARFGVRKCSRLNNDLYGLYADNGSADLIYDNNGYKDKPATQPKGSKVVKGDGDKAFADIKGGVSLIVDCPQQSERDIYEKGCNAGVSQIVDFPQQSERDIYGEADIYGLAGTPKVVEHPQHGEDTVKAAQGKAGIKSVCVDRKADNDNCKAGITPNVEHIQQKGIKDIKAKQGDAMKAKQGAGKAKQVKAGCRADREYAFIRKLFGDYLGVRPSNVAHTQHNDGGRYKDCRKRENDSDKGHQDYGEYSGYGQFEDCRKEYKEENRIPRDYKQVERYVQNSFAGDREDVERHTVTNVDADAGVGYEFIGMLSDFESFDQPRVEPTQQDKPGSTY</sequence>
<dbReference type="AlphaFoldDB" id="A0A914P0K9"/>
<protein>
    <submittedName>
        <fullName evidence="3">Uncharacterized protein</fullName>
    </submittedName>
</protein>